<accession>A0ACA9LW60</accession>
<organism evidence="1 2">
    <name type="scientific">Racocetra persica</name>
    <dbReference type="NCBI Taxonomy" id="160502"/>
    <lineage>
        <taxon>Eukaryota</taxon>
        <taxon>Fungi</taxon>
        <taxon>Fungi incertae sedis</taxon>
        <taxon>Mucoromycota</taxon>
        <taxon>Glomeromycotina</taxon>
        <taxon>Glomeromycetes</taxon>
        <taxon>Diversisporales</taxon>
        <taxon>Gigasporaceae</taxon>
        <taxon>Racocetra</taxon>
    </lineage>
</organism>
<reference evidence="1" key="1">
    <citation type="submission" date="2021-06" db="EMBL/GenBank/DDBJ databases">
        <authorList>
            <person name="Kallberg Y."/>
            <person name="Tangrot J."/>
            <person name="Rosling A."/>
        </authorList>
    </citation>
    <scope>NUCLEOTIDE SEQUENCE</scope>
    <source>
        <strain evidence="1">MA461A</strain>
    </source>
</reference>
<dbReference type="Proteomes" id="UP000789920">
    <property type="component" value="Unassembled WGS sequence"/>
</dbReference>
<evidence type="ECO:0000313" key="2">
    <source>
        <dbReference type="Proteomes" id="UP000789920"/>
    </source>
</evidence>
<comment type="caution">
    <text evidence="1">The sequence shown here is derived from an EMBL/GenBank/DDBJ whole genome shotgun (WGS) entry which is preliminary data.</text>
</comment>
<sequence length="72" mass="8630">MERQRYMIDQEEIERFITHITNQSRNSIGLFVMNISFKDEAAMERCCEDKKKENDNSLNFGDVIIDDLEFTY</sequence>
<evidence type="ECO:0000313" key="1">
    <source>
        <dbReference type="EMBL" id="CAG8549698.1"/>
    </source>
</evidence>
<dbReference type="EMBL" id="CAJVQC010005136">
    <property type="protein sequence ID" value="CAG8549698.1"/>
    <property type="molecule type" value="Genomic_DNA"/>
</dbReference>
<keyword evidence="2" id="KW-1185">Reference proteome</keyword>
<gene>
    <name evidence="1" type="ORF">RPERSI_LOCUS3904</name>
</gene>
<proteinExistence type="predicted"/>
<protein>
    <submittedName>
        <fullName evidence="1">17865_t:CDS:1</fullName>
    </submittedName>
</protein>
<name>A0ACA9LW60_9GLOM</name>